<gene>
    <name evidence="4" type="ORF">WJU22_14050</name>
</gene>
<keyword evidence="1" id="KW-1133">Transmembrane helix</keyword>
<sequence>MHRSRLIELLAKKKAGGISLKEQFELSKWLQENEDDRNLASQVDTLFGMEYGPQRTDDDRKKRDKSWDRIMRSVHSEGGEAPAQPKQPRIFTWRRIIPLSVASVVLLCVAGTGTWYWMSARKEAQAQQNIVGTEKGSRSKLTLPDGSRVWLNGDSRITYGASFGKNDRELTLIGEAYFDVAKDPGRPMIIKTATVTIKVLGTAFNVRAYPDEITTATTLVQGKVQVSVNHKKELSYLLSPDEKLIVKNDTGLPEEIKTIHAEAGKLPEEITKIRIVKTDSIPPEAQWTRNKLVFANQPLNEVADILSRWYGVNVVVQGDEDMKARQYTGIFENQSLQSVMESLQVAGGFSYKMKNDTIFIAP</sequence>
<proteinExistence type="predicted"/>
<dbReference type="Pfam" id="PF16344">
    <property type="entry name" value="FecR_C"/>
    <property type="match status" value="1"/>
</dbReference>
<dbReference type="Gene3D" id="3.55.50.30">
    <property type="match status" value="1"/>
</dbReference>
<evidence type="ECO:0000313" key="4">
    <source>
        <dbReference type="EMBL" id="WZN44021.1"/>
    </source>
</evidence>
<feature type="domain" description="FecR protein" evidence="2">
    <location>
        <begin position="132"/>
        <end position="224"/>
    </location>
</feature>
<protein>
    <submittedName>
        <fullName evidence="4">FecR domain-containing protein</fullName>
    </submittedName>
</protein>
<dbReference type="RefSeq" id="WP_341838815.1">
    <property type="nucleotide sequence ID" value="NZ_CP149792.1"/>
</dbReference>
<accession>A0ABZ2Z020</accession>
<dbReference type="PANTHER" id="PTHR30273">
    <property type="entry name" value="PERIPLASMIC SIGNAL SENSOR AND SIGMA FACTOR ACTIVATOR FECR-RELATED"/>
    <property type="match status" value="1"/>
</dbReference>
<feature type="domain" description="Protein FecR C-terminal" evidence="3">
    <location>
        <begin position="291"/>
        <end position="360"/>
    </location>
</feature>
<dbReference type="EMBL" id="CP150096">
    <property type="protein sequence ID" value="WZN44021.1"/>
    <property type="molecule type" value="Genomic_DNA"/>
</dbReference>
<dbReference type="InterPro" id="IPR012373">
    <property type="entry name" value="Ferrdict_sens_TM"/>
</dbReference>
<dbReference type="InterPro" id="IPR006860">
    <property type="entry name" value="FecR"/>
</dbReference>
<evidence type="ECO:0000259" key="2">
    <source>
        <dbReference type="Pfam" id="PF04773"/>
    </source>
</evidence>
<dbReference type="InterPro" id="IPR032508">
    <property type="entry name" value="FecR_C"/>
</dbReference>
<evidence type="ECO:0000256" key="1">
    <source>
        <dbReference type="SAM" id="Phobius"/>
    </source>
</evidence>
<reference evidence="4 5" key="1">
    <citation type="submission" date="2024-03" db="EMBL/GenBank/DDBJ databases">
        <title>Chitinophaga caseinilytica sp. nov., a casein hydrolysing bacterium isolated from forest soil.</title>
        <authorList>
            <person name="Lee D.S."/>
            <person name="Han D.M."/>
            <person name="Baek J.H."/>
            <person name="Choi D.G."/>
            <person name="Jeon J.H."/>
            <person name="Jeon C.O."/>
        </authorList>
    </citation>
    <scope>NUCLEOTIDE SEQUENCE [LARGE SCALE GENOMIC DNA]</scope>
    <source>
        <strain evidence="4 5">KACC 19118</strain>
    </source>
</reference>
<organism evidence="4 5">
    <name type="scientific">Chitinophaga caseinilytica</name>
    <dbReference type="NCBI Taxonomy" id="2267521"/>
    <lineage>
        <taxon>Bacteria</taxon>
        <taxon>Pseudomonadati</taxon>
        <taxon>Bacteroidota</taxon>
        <taxon>Chitinophagia</taxon>
        <taxon>Chitinophagales</taxon>
        <taxon>Chitinophagaceae</taxon>
        <taxon>Chitinophaga</taxon>
    </lineage>
</organism>
<dbReference type="PIRSF" id="PIRSF018266">
    <property type="entry name" value="FecR"/>
    <property type="match status" value="1"/>
</dbReference>
<keyword evidence="1" id="KW-0472">Membrane</keyword>
<keyword evidence="1" id="KW-0812">Transmembrane</keyword>
<name>A0ABZ2Z020_9BACT</name>
<feature type="transmembrane region" description="Helical" evidence="1">
    <location>
        <begin position="96"/>
        <end position="118"/>
    </location>
</feature>
<dbReference type="PANTHER" id="PTHR30273:SF2">
    <property type="entry name" value="PROTEIN FECR"/>
    <property type="match status" value="1"/>
</dbReference>
<keyword evidence="5" id="KW-1185">Reference proteome</keyword>
<dbReference type="Gene3D" id="2.60.120.1440">
    <property type="match status" value="1"/>
</dbReference>
<dbReference type="Pfam" id="PF04773">
    <property type="entry name" value="FecR"/>
    <property type="match status" value="1"/>
</dbReference>
<evidence type="ECO:0000313" key="5">
    <source>
        <dbReference type="Proteomes" id="UP001449657"/>
    </source>
</evidence>
<evidence type="ECO:0000259" key="3">
    <source>
        <dbReference type="Pfam" id="PF16344"/>
    </source>
</evidence>
<dbReference type="Proteomes" id="UP001449657">
    <property type="component" value="Chromosome"/>
</dbReference>